<sequence length="1517" mass="172144">MIREKIFRVHRRKPSSVGTDASAHKFDFTFSEIQALQVGFKSDCVDVVLDSKYSCEVVLAFDDNIHQSPNGNDKIKKPKIKDQKKNKEERAKLIPHIQVPKGWDKLYISLISSESTKTIRKSGKGSVKKGTCKWAETLSESICSSDVDGGYHLKFVVSTGSSKSGILGETTLNLAAFLSSASPTLVSLPLKKCSYGTVLQVEVRCLTPKTNIRDEEWKEISAHKDETTDNDDMENRSDVSYSTVTKGAESYSGSNFGNSSRPRELGSRETSFSASVSRYSFDSMDDSVGRQSFSSQSERNGTNNVFGRQDSIESNDSSSYCSYSPHGPIRSVRSLQGPFARENQSNNQREELRRLPHAAASSLQQHGGSSKMIKEDYDAIVQELEAEARMWEQNARKMAVDMDSLRKELSDQKLKKQKVDQETETSSIQEELEDEIRLLKEANEDLSLQLKKTQESNIELIKILQEMEETIEKQKLEIESLSEMSKADSHEEVPQENSSSLEIELVNSQELKRALQSEILVLETKLEDKVIETEIEQDLKNQILKECIADSNCRLAAKKQEIMNLESVLSRALSDEQTKAYEHGSLVDASGEIENLKGKVRELETDCNELTEENLELLLELKELRKNVSENSMVCPVSPADDISAKCKNEEFHSQSLIVTDCNLDLVLQKSNEEKEEKVSEILQLKKQLVSEHGSNNGGILENVFKSGTTGDELFPALLMQLQSFLGSIKKESDLPLQHANGSKGAICNMYGLESVDSSTQTARVSDVLNKIVLLLDTRFTEYKNNVQTIEENARREGQSNACEGQNRRVSVSLEESTLVAGRNSKDESDSIVESTYDSVIVKPNAHTSKNEKEIEAQSYPKSSIKLENDMEIIGRDGTVTSDCSHNSTSDMTLHNSSKSSHLSDNKIGRITLMEPEKNQMEWGKHLTELEEENIYLSQRVSGLEAQLRYLTDTREMSRLEFQHSESQVEILQNQIRRLEEEIESQKLNMKHKLLEMEKRWSEAQEECTSLSKLNIRLQTTTESLIEEYNSLQKFNGELRAQKLKLQNQCMVLEAEARKIQDSCCSCAENMGTSELKYSLLTEEITAKGKTPDSELDCSNVQEEQHENKLLSEKYLLNKIYMEKAKDAANLELKVADQAKMSIDGVQQDDLEGSERENKVVLAGNHEKLQKLYNNIMHDESKRKSVIDELESRIGLSELERFRLEEENSVLHRQLQIVPELQNEVLSLRVLLKEMKSRNQLLEASLQSVSGDYEELKRERVSMVQSISSMQKEVSEAEDCIRKKNALEEKILRLEGDLIAKDALCVQDAEMKNELNQTKMANRQLLMKVKHLEDVREDLQSRVQALEEELNQTRHYGANITQQSKLPKDEEDTIVSVDHRKLSIDQHQSHEYLNVQDNTGIALHQVQAFSKQDDFFRTSRVPETDYESRIQLLEDELVKALNANDMYKSQLESALAVASNKLEPKETTGTSKTKYKISLLEAELQEIRERYLQISLKYAEVEAQREQLVMKLKALNR</sequence>
<keyword evidence="1" id="KW-0175">Coiled coil</keyword>
<feature type="coiled-coil region" evidence="1">
    <location>
        <begin position="1322"/>
        <end position="1356"/>
    </location>
</feature>
<feature type="compositionally biased region" description="Polar residues" evidence="2">
    <location>
        <begin position="884"/>
        <end position="901"/>
    </location>
</feature>
<dbReference type="PANTHER" id="PTHR47270">
    <property type="entry name" value="PROTEIN MLP1-LIKE"/>
    <property type="match status" value="1"/>
</dbReference>
<evidence type="ECO:0000313" key="4">
    <source>
        <dbReference type="EMBL" id="KAL0382771.1"/>
    </source>
</evidence>
<feature type="coiled-coil region" evidence="1">
    <location>
        <begin position="1477"/>
        <end position="1504"/>
    </location>
</feature>
<evidence type="ECO:0000259" key="3">
    <source>
        <dbReference type="Pfam" id="PF10358"/>
    </source>
</evidence>
<dbReference type="Pfam" id="PF10358">
    <property type="entry name" value="NT-C2"/>
    <property type="match status" value="1"/>
</dbReference>
<feature type="region of interest" description="Disordered" evidence="2">
    <location>
        <begin position="223"/>
        <end position="269"/>
    </location>
</feature>
<comment type="caution">
    <text evidence="4">The sequence shown here is derived from an EMBL/GenBank/DDBJ whole genome shotgun (WGS) entry which is preliminary data.</text>
</comment>
<reference evidence="4" key="2">
    <citation type="journal article" date="2024" name="Plant">
        <title>Genomic evolution and insights into agronomic trait innovations of Sesamum species.</title>
        <authorList>
            <person name="Miao H."/>
            <person name="Wang L."/>
            <person name="Qu L."/>
            <person name="Liu H."/>
            <person name="Sun Y."/>
            <person name="Le M."/>
            <person name="Wang Q."/>
            <person name="Wei S."/>
            <person name="Zheng Y."/>
            <person name="Lin W."/>
            <person name="Duan Y."/>
            <person name="Cao H."/>
            <person name="Xiong S."/>
            <person name="Wang X."/>
            <person name="Wei L."/>
            <person name="Li C."/>
            <person name="Ma Q."/>
            <person name="Ju M."/>
            <person name="Zhao R."/>
            <person name="Li G."/>
            <person name="Mu C."/>
            <person name="Tian Q."/>
            <person name="Mei H."/>
            <person name="Zhang T."/>
            <person name="Gao T."/>
            <person name="Zhang H."/>
        </authorList>
    </citation>
    <scope>NUCLEOTIDE SEQUENCE</scope>
    <source>
        <strain evidence="4">KEN8</strain>
    </source>
</reference>
<feature type="compositionally biased region" description="Polar residues" evidence="2">
    <location>
        <begin position="238"/>
        <end position="260"/>
    </location>
</feature>
<feature type="region of interest" description="Disordered" evidence="2">
    <location>
        <begin position="285"/>
        <end position="325"/>
    </location>
</feature>
<feature type="coiled-coil region" evidence="1">
    <location>
        <begin position="927"/>
        <end position="1000"/>
    </location>
</feature>
<gene>
    <name evidence="4" type="ORF">Scaly_0564400</name>
</gene>
<accession>A0AAW2RTF9</accession>
<feature type="coiled-coil region" evidence="1">
    <location>
        <begin position="1423"/>
        <end position="1450"/>
    </location>
</feature>
<feature type="coiled-coil region" evidence="1">
    <location>
        <begin position="1036"/>
        <end position="1063"/>
    </location>
</feature>
<name>A0AAW2RTF9_9LAMI</name>
<feature type="compositionally biased region" description="Low complexity" evidence="2">
    <location>
        <begin position="312"/>
        <end position="324"/>
    </location>
</feature>
<proteinExistence type="predicted"/>
<feature type="region of interest" description="Disordered" evidence="2">
    <location>
        <begin position="69"/>
        <end position="88"/>
    </location>
</feature>
<feature type="coiled-coil region" evidence="1">
    <location>
        <begin position="374"/>
        <end position="484"/>
    </location>
</feature>
<reference evidence="4" key="1">
    <citation type="submission" date="2020-06" db="EMBL/GenBank/DDBJ databases">
        <authorList>
            <person name="Li T."/>
            <person name="Hu X."/>
            <person name="Zhang T."/>
            <person name="Song X."/>
            <person name="Zhang H."/>
            <person name="Dai N."/>
            <person name="Sheng W."/>
            <person name="Hou X."/>
            <person name="Wei L."/>
        </authorList>
    </citation>
    <scope>NUCLEOTIDE SEQUENCE</scope>
    <source>
        <strain evidence="4">KEN8</strain>
        <tissue evidence="4">Leaf</tissue>
    </source>
</reference>
<dbReference type="EMBL" id="JACGWM010000003">
    <property type="protein sequence ID" value="KAL0382771.1"/>
    <property type="molecule type" value="Genomic_DNA"/>
</dbReference>
<organism evidence="4">
    <name type="scientific">Sesamum calycinum</name>
    <dbReference type="NCBI Taxonomy" id="2727403"/>
    <lineage>
        <taxon>Eukaryota</taxon>
        <taxon>Viridiplantae</taxon>
        <taxon>Streptophyta</taxon>
        <taxon>Embryophyta</taxon>
        <taxon>Tracheophyta</taxon>
        <taxon>Spermatophyta</taxon>
        <taxon>Magnoliopsida</taxon>
        <taxon>eudicotyledons</taxon>
        <taxon>Gunneridae</taxon>
        <taxon>Pentapetalae</taxon>
        <taxon>asterids</taxon>
        <taxon>lamiids</taxon>
        <taxon>Lamiales</taxon>
        <taxon>Pedaliaceae</taxon>
        <taxon>Sesamum</taxon>
    </lineage>
</organism>
<dbReference type="PANTHER" id="PTHR47270:SF13">
    <property type="entry name" value="HEAVY CHAIN-LIKE PROTEIN, PUTATIVE-RELATED"/>
    <property type="match status" value="1"/>
</dbReference>
<evidence type="ECO:0000256" key="2">
    <source>
        <dbReference type="SAM" id="MobiDB-lite"/>
    </source>
</evidence>
<feature type="compositionally biased region" description="Polar residues" evidence="2">
    <location>
        <begin position="289"/>
        <end position="306"/>
    </location>
</feature>
<protein>
    <recommendedName>
        <fullName evidence="3">C2 NT-type domain-containing protein</fullName>
    </recommendedName>
</protein>
<feature type="domain" description="C2 NT-type" evidence="3">
    <location>
        <begin position="99"/>
        <end position="205"/>
    </location>
</feature>
<feature type="coiled-coil region" evidence="1">
    <location>
        <begin position="555"/>
        <end position="627"/>
    </location>
</feature>
<dbReference type="InterPro" id="IPR019448">
    <property type="entry name" value="NT-C2"/>
</dbReference>
<feature type="coiled-coil region" evidence="1">
    <location>
        <begin position="1239"/>
        <end position="1297"/>
    </location>
</feature>
<feature type="region of interest" description="Disordered" evidence="2">
    <location>
        <begin position="884"/>
        <end position="903"/>
    </location>
</feature>
<evidence type="ECO:0000256" key="1">
    <source>
        <dbReference type="SAM" id="Coils"/>
    </source>
</evidence>
<feature type="compositionally biased region" description="Basic and acidic residues" evidence="2">
    <location>
        <begin position="223"/>
        <end position="237"/>
    </location>
</feature>